<gene>
    <name evidence="1" type="ORF">Tci_009488</name>
</gene>
<organism evidence="1">
    <name type="scientific">Tanacetum cinerariifolium</name>
    <name type="common">Dalmatian daisy</name>
    <name type="synonym">Chrysanthemum cinerariifolium</name>
    <dbReference type="NCBI Taxonomy" id="118510"/>
    <lineage>
        <taxon>Eukaryota</taxon>
        <taxon>Viridiplantae</taxon>
        <taxon>Streptophyta</taxon>
        <taxon>Embryophyta</taxon>
        <taxon>Tracheophyta</taxon>
        <taxon>Spermatophyta</taxon>
        <taxon>Magnoliopsida</taxon>
        <taxon>eudicotyledons</taxon>
        <taxon>Gunneridae</taxon>
        <taxon>Pentapetalae</taxon>
        <taxon>asterids</taxon>
        <taxon>campanulids</taxon>
        <taxon>Asterales</taxon>
        <taxon>Asteraceae</taxon>
        <taxon>Asteroideae</taxon>
        <taxon>Anthemideae</taxon>
        <taxon>Anthemidinae</taxon>
        <taxon>Tanacetum</taxon>
    </lineage>
</organism>
<dbReference type="AlphaFoldDB" id="A0A6L2JL39"/>
<protein>
    <submittedName>
        <fullName evidence="1">Zinc finger, CCHC-type</fullName>
    </submittedName>
</protein>
<feature type="non-terminal residue" evidence="1">
    <location>
        <position position="505"/>
    </location>
</feature>
<proteinExistence type="predicted"/>
<sequence length="505" mass="57147">MDGANLDRLAGSPENALRRSRAAGYQQVKVLEFFDCLGPRQGVKDLRELLHKGAQGDHEAEVFQTSTQQCTKSEVVKHLGVAWIHQHNGLVDETNVTLFAKDLMDYQLARNREQHLAYELFRYREDINEAAFAVAAVDKIYAHESLTFNDIVACEAEIWATKGLLVKAKGKVLALEIIRDHSGNTLRVSHSRIHNKKLEYPMVCTRPDVASAGVDMFDRFDHGLQTNVHVFMDFDYAIGRLITVMSRSITGYGLMILGCAGSLKANLQHVEALSTTKQRVKRMASMNIRLNIEKLDGNIVQKHGGSKQVGLKQLGSKQVGFKQLGPGVETRVHEVHDEKHVWFKVELQGAQGDREAEVFQVSNDDTVVAQRWLKDKQPKKKTNMDCLVKEQEKEYQTGWKIKTGTQQQNGLVDETNVTLFANIRCFLIQSVLYRNMGFNKSREYKKTFTGSGVGTGSMQVLHRFEFEWKAGLKDDIDARSDVYVLSNGYRKCSNDSDGYYWGIHQ</sequence>
<comment type="caution">
    <text evidence="1">The sequence shown here is derived from an EMBL/GenBank/DDBJ whole genome shotgun (WGS) entry which is preliminary data.</text>
</comment>
<reference evidence="1" key="1">
    <citation type="journal article" date="2019" name="Sci. Rep.">
        <title>Draft genome of Tanacetum cinerariifolium, the natural source of mosquito coil.</title>
        <authorList>
            <person name="Yamashiro T."/>
            <person name="Shiraishi A."/>
            <person name="Satake H."/>
            <person name="Nakayama K."/>
        </authorList>
    </citation>
    <scope>NUCLEOTIDE SEQUENCE</scope>
</reference>
<evidence type="ECO:0000313" key="1">
    <source>
        <dbReference type="EMBL" id="GEU37510.1"/>
    </source>
</evidence>
<dbReference type="EMBL" id="BKCJ010000938">
    <property type="protein sequence ID" value="GEU37510.1"/>
    <property type="molecule type" value="Genomic_DNA"/>
</dbReference>
<accession>A0A6L2JL39</accession>
<name>A0A6L2JL39_TANCI</name>